<protein>
    <submittedName>
        <fullName evidence="2">GL21067</fullName>
    </submittedName>
</protein>
<dbReference type="HOGENOM" id="CLU_1961887_0_0_1"/>
<reference evidence="2 3" key="1">
    <citation type="journal article" date="2007" name="Nature">
        <title>Evolution of genes and genomes on the Drosophila phylogeny.</title>
        <authorList>
            <consortium name="Drosophila 12 Genomes Consortium"/>
            <person name="Clark A.G."/>
            <person name="Eisen M.B."/>
            <person name="Smith D.R."/>
            <person name="Bergman C.M."/>
            <person name="Oliver B."/>
            <person name="Markow T.A."/>
            <person name="Kaufman T.C."/>
            <person name="Kellis M."/>
            <person name="Gelbart W."/>
            <person name="Iyer V.N."/>
            <person name="Pollard D.A."/>
            <person name="Sackton T.B."/>
            <person name="Larracuente A.M."/>
            <person name="Singh N.D."/>
            <person name="Abad J.P."/>
            <person name="Abt D.N."/>
            <person name="Adryan B."/>
            <person name="Aguade M."/>
            <person name="Akashi H."/>
            <person name="Anderson W.W."/>
            <person name="Aquadro C.F."/>
            <person name="Ardell D.H."/>
            <person name="Arguello R."/>
            <person name="Artieri C.G."/>
            <person name="Barbash D.A."/>
            <person name="Barker D."/>
            <person name="Barsanti P."/>
            <person name="Batterham P."/>
            <person name="Batzoglou S."/>
            <person name="Begun D."/>
            <person name="Bhutkar A."/>
            <person name="Blanco E."/>
            <person name="Bosak S.A."/>
            <person name="Bradley R.K."/>
            <person name="Brand A.D."/>
            <person name="Brent M.R."/>
            <person name="Brooks A.N."/>
            <person name="Brown R.H."/>
            <person name="Butlin R.K."/>
            <person name="Caggese C."/>
            <person name="Calvi B.R."/>
            <person name="Bernardo de Carvalho A."/>
            <person name="Caspi A."/>
            <person name="Castrezana S."/>
            <person name="Celniker S.E."/>
            <person name="Chang J.L."/>
            <person name="Chapple C."/>
            <person name="Chatterji S."/>
            <person name="Chinwalla A."/>
            <person name="Civetta A."/>
            <person name="Clifton S.W."/>
            <person name="Comeron J.M."/>
            <person name="Costello J.C."/>
            <person name="Coyne J.A."/>
            <person name="Daub J."/>
            <person name="David R.G."/>
            <person name="Delcher A.L."/>
            <person name="Delehaunty K."/>
            <person name="Do C.B."/>
            <person name="Ebling H."/>
            <person name="Edwards K."/>
            <person name="Eickbush T."/>
            <person name="Evans J.D."/>
            <person name="Filipski A."/>
            <person name="Findeiss S."/>
            <person name="Freyhult E."/>
            <person name="Fulton L."/>
            <person name="Fulton R."/>
            <person name="Garcia A.C."/>
            <person name="Gardiner A."/>
            <person name="Garfield D.A."/>
            <person name="Garvin B.E."/>
            <person name="Gibson G."/>
            <person name="Gilbert D."/>
            <person name="Gnerre S."/>
            <person name="Godfrey J."/>
            <person name="Good R."/>
            <person name="Gotea V."/>
            <person name="Gravely B."/>
            <person name="Greenberg A.J."/>
            <person name="Griffiths-Jones S."/>
            <person name="Gross S."/>
            <person name="Guigo R."/>
            <person name="Gustafson E.A."/>
            <person name="Haerty W."/>
            <person name="Hahn M.W."/>
            <person name="Halligan D.L."/>
            <person name="Halpern A.L."/>
            <person name="Halter G.M."/>
            <person name="Han M.V."/>
            <person name="Heger A."/>
            <person name="Hillier L."/>
            <person name="Hinrichs A.S."/>
            <person name="Holmes I."/>
            <person name="Hoskins R.A."/>
            <person name="Hubisz M.J."/>
            <person name="Hultmark D."/>
            <person name="Huntley M.A."/>
            <person name="Jaffe D.B."/>
            <person name="Jagadeeshan S."/>
            <person name="Jeck W.R."/>
            <person name="Johnson J."/>
            <person name="Jones C.D."/>
            <person name="Jordan W.C."/>
            <person name="Karpen G.H."/>
            <person name="Kataoka E."/>
            <person name="Keightley P.D."/>
            <person name="Kheradpour P."/>
            <person name="Kirkness E.F."/>
            <person name="Koerich L.B."/>
            <person name="Kristiansen K."/>
            <person name="Kudrna D."/>
            <person name="Kulathinal R.J."/>
            <person name="Kumar S."/>
            <person name="Kwok R."/>
            <person name="Lander E."/>
            <person name="Langley C.H."/>
            <person name="Lapoint R."/>
            <person name="Lazzaro B.P."/>
            <person name="Lee S.J."/>
            <person name="Levesque L."/>
            <person name="Li R."/>
            <person name="Lin C.F."/>
            <person name="Lin M.F."/>
            <person name="Lindblad-Toh K."/>
            <person name="Llopart A."/>
            <person name="Long M."/>
            <person name="Low L."/>
            <person name="Lozovsky E."/>
            <person name="Lu J."/>
            <person name="Luo M."/>
            <person name="Machado C.A."/>
            <person name="Makalowski W."/>
            <person name="Marzo M."/>
            <person name="Matsuda M."/>
            <person name="Matzkin L."/>
            <person name="McAllister B."/>
            <person name="McBride C.S."/>
            <person name="McKernan B."/>
            <person name="McKernan K."/>
            <person name="Mendez-Lago M."/>
            <person name="Minx P."/>
            <person name="Mollenhauer M.U."/>
            <person name="Montooth K."/>
            <person name="Mount S.M."/>
            <person name="Mu X."/>
            <person name="Myers E."/>
            <person name="Negre B."/>
            <person name="Newfeld S."/>
            <person name="Nielsen R."/>
            <person name="Noor M.A."/>
            <person name="O'Grady P."/>
            <person name="Pachter L."/>
            <person name="Papaceit M."/>
            <person name="Parisi M.J."/>
            <person name="Parisi M."/>
            <person name="Parts L."/>
            <person name="Pedersen J.S."/>
            <person name="Pesole G."/>
            <person name="Phillippy A.M."/>
            <person name="Ponting C.P."/>
            <person name="Pop M."/>
            <person name="Porcelli D."/>
            <person name="Powell J.R."/>
            <person name="Prohaska S."/>
            <person name="Pruitt K."/>
            <person name="Puig M."/>
            <person name="Quesneville H."/>
            <person name="Ram K.R."/>
            <person name="Rand D."/>
            <person name="Rasmussen M.D."/>
            <person name="Reed L.K."/>
            <person name="Reenan R."/>
            <person name="Reily A."/>
            <person name="Remington K.A."/>
            <person name="Rieger T.T."/>
            <person name="Ritchie M.G."/>
            <person name="Robin C."/>
            <person name="Rogers Y.H."/>
            <person name="Rohde C."/>
            <person name="Rozas J."/>
            <person name="Rubenfield M.J."/>
            <person name="Ruiz A."/>
            <person name="Russo S."/>
            <person name="Salzberg S.L."/>
            <person name="Sanchez-Gracia A."/>
            <person name="Saranga D.J."/>
            <person name="Sato H."/>
            <person name="Schaeffer S.W."/>
            <person name="Schatz M.C."/>
            <person name="Schlenke T."/>
            <person name="Schwartz R."/>
            <person name="Segarra C."/>
            <person name="Singh R.S."/>
            <person name="Sirot L."/>
            <person name="Sirota M."/>
            <person name="Sisneros N.B."/>
            <person name="Smith C.D."/>
            <person name="Smith T.F."/>
            <person name="Spieth J."/>
            <person name="Stage D.E."/>
            <person name="Stark A."/>
            <person name="Stephan W."/>
            <person name="Strausberg R.L."/>
            <person name="Strempel S."/>
            <person name="Sturgill D."/>
            <person name="Sutton G."/>
            <person name="Sutton G.G."/>
            <person name="Tao W."/>
            <person name="Teichmann S."/>
            <person name="Tobari Y.N."/>
            <person name="Tomimura Y."/>
            <person name="Tsolas J.M."/>
            <person name="Valente V.L."/>
            <person name="Venter E."/>
            <person name="Venter J.C."/>
            <person name="Vicario S."/>
            <person name="Vieira F.G."/>
            <person name="Vilella A.J."/>
            <person name="Villasante A."/>
            <person name="Walenz B."/>
            <person name="Wang J."/>
            <person name="Wasserman M."/>
            <person name="Watts T."/>
            <person name="Wilson D."/>
            <person name="Wilson R.K."/>
            <person name="Wing R.A."/>
            <person name="Wolfner M.F."/>
            <person name="Wong A."/>
            <person name="Wong G.K."/>
            <person name="Wu C.I."/>
            <person name="Wu G."/>
            <person name="Yamamoto D."/>
            <person name="Yang H.P."/>
            <person name="Yang S.P."/>
            <person name="Yorke J.A."/>
            <person name="Yoshida K."/>
            <person name="Zdobnov E."/>
            <person name="Zhang P."/>
            <person name="Zhang Y."/>
            <person name="Zimin A.V."/>
            <person name="Baldwin J."/>
            <person name="Abdouelleil A."/>
            <person name="Abdulkadir J."/>
            <person name="Abebe A."/>
            <person name="Abera B."/>
            <person name="Abreu J."/>
            <person name="Acer S.C."/>
            <person name="Aftuck L."/>
            <person name="Alexander A."/>
            <person name="An P."/>
            <person name="Anderson E."/>
            <person name="Anderson S."/>
            <person name="Arachi H."/>
            <person name="Azer M."/>
            <person name="Bachantsang P."/>
            <person name="Barry A."/>
            <person name="Bayul T."/>
            <person name="Berlin A."/>
            <person name="Bessette D."/>
            <person name="Bloom T."/>
            <person name="Blye J."/>
            <person name="Boguslavskiy L."/>
            <person name="Bonnet C."/>
            <person name="Boukhgalter B."/>
            <person name="Bourzgui I."/>
            <person name="Brown A."/>
            <person name="Cahill P."/>
            <person name="Channer S."/>
            <person name="Cheshatsang Y."/>
            <person name="Chuda L."/>
            <person name="Citroen M."/>
            <person name="Collymore A."/>
            <person name="Cooke P."/>
            <person name="Costello M."/>
            <person name="D'Aco K."/>
            <person name="Daza R."/>
            <person name="De Haan G."/>
            <person name="DeGray S."/>
            <person name="DeMaso C."/>
            <person name="Dhargay N."/>
            <person name="Dooley K."/>
            <person name="Dooley E."/>
            <person name="Doricent M."/>
            <person name="Dorje P."/>
            <person name="Dorjee K."/>
            <person name="Dupes A."/>
            <person name="Elong R."/>
            <person name="Falk J."/>
            <person name="Farina A."/>
            <person name="Faro S."/>
            <person name="Ferguson D."/>
            <person name="Fisher S."/>
            <person name="Foley C.D."/>
            <person name="Franke A."/>
            <person name="Friedrich D."/>
            <person name="Gadbois L."/>
            <person name="Gearin G."/>
            <person name="Gearin C.R."/>
            <person name="Giannoukos G."/>
            <person name="Goode T."/>
            <person name="Graham J."/>
            <person name="Grandbois E."/>
            <person name="Grewal S."/>
            <person name="Gyaltsen K."/>
            <person name="Hafez N."/>
            <person name="Hagos B."/>
            <person name="Hall J."/>
            <person name="Henson C."/>
            <person name="Hollinger A."/>
            <person name="Honan T."/>
            <person name="Huard M.D."/>
            <person name="Hughes L."/>
            <person name="Hurhula B."/>
            <person name="Husby M.E."/>
            <person name="Kamat A."/>
            <person name="Kanga B."/>
            <person name="Kashin S."/>
            <person name="Khazanovich D."/>
            <person name="Kisner P."/>
            <person name="Lance K."/>
            <person name="Lara M."/>
            <person name="Lee W."/>
            <person name="Lennon N."/>
            <person name="Letendre F."/>
            <person name="LeVine R."/>
            <person name="Lipovsky A."/>
            <person name="Liu X."/>
            <person name="Liu J."/>
            <person name="Liu S."/>
            <person name="Lokyitsang T."/>
            <person name="Lokyitsang Y."/>
            <person name="Lubonja R."/>
            <person name="Lui A."/>
            <person name="MacDonald P."/>
            <person name="Magnisalis V."/>
            <person name="Maru K."/>
            <person name="Matthews C."/>
            <person name="McCusker W."/>
            <person name="McDonough S."/>
            <person name="Mehta T."/>
            <person name="Meldrim J."/>
            <person name="Meneus L."/>
            <person name="Mihai O."/>
            <person name="Mihalev A."/>
            <person name="Mihova T."/>
            <person name="Mittelman R."/>
            <person name="Mlenga V."/>
            <person name="Montmayeur A."/>
            <person name="Mulrain L."/>
            <person name="Navidi A."/>
            <person name="Naylor J."/>
            <person name="Negash T."/>
            <person name="Nguyen T."/>
            <person name="Nguyen N."/>
            <person name="Nicol R."/>
            <person name="Norbu C."/>
            <person name="Norbu N."/>
            <person name="Novod N."/>
            <person name="O'Neill B."/>
            <person name="Osman S."/>
            <person name="Markiewicz E."/>
            <person name="Oyono O.L."/>
            <person name="Patti C."/>
            <person name="Phunkhang P."/>
            <person name="Pierre F."/>
            <person name="Priest M."/>
            <person name="Raghuraman S."/>
            <person name="Rege F."/>
            <person name="Reyes R."/>
            <person name="Rise C."/>
            <person name="Rogov P."/>
            <person name="Ross K."/>
            <person name="Ryan E."/>
            <person name="Settipalli S."/>
            <person name="Shea T."/>
            <person name="Sherpa N."/>
            <person name="Shi L."/>
            <person name="Shih D."/>
            <person name="Sparrow T."/>
            <person name="Spaulding J."/>
            <person name="Stalker J."/>
            <person name="Stange-Thomann N."/>
            <person name="Stavropoulos S."/>
            <person name="Stone C."/>
            <person name="Strader C."/>
            <person name="Tesfaye S."/>
            <person name="Thomson T."/>
            <person name="Thoulutsang Y."/>
            <person name="Thoulutsang D."/>
            <person name="Topham K."/>
            <person name="Topping I."/>
            <person name="Tsamla T."/>
            <person name="Vassiliev H."/>
            <person name="Vo A."/>
            <person name="Wangchuk T."/>
            <person name="Wangdi T."/>
            <person name="Weiand M."/>
            <person name="Wilkinson J."/>
            <person name="Wilson A."/>
            <person name="Yadav S."/>
            <person name="Young G."/>
            <person name="Yu Q."/>
            <person name="Zembek L."/>
            <person name="Zhong D."/>
            <person name="Zimmer A."/>
            <person name="Zwirko Z."/>
            <person name="Jaffe D.B."/>
            <person name="Alvarez P."/>
            <person name="Brockman W."/>
            <person name="Butler J."/>
            <person name="Chin C."/>
            <person name="Gnerre S."/>
            <person name="Grabherr M."/>
            <person name="Kleber M."/>
            <person name="Mauceli E."/>
            <person name="MacCallum I."/>
        </authorList>
    </citation>
    <scope>NUCLEOTIDE SEQUENCE [LARGE SCALE GENOMIC DNA]</scope>
    <source>
        <strain evidence="3">MSH-3 / Tucson 14011-0111.49</strain>
    </source>
</reference>
<feature type="transmembrane region" description="Helical" evidence="1">
    <location>
        <begin position="6"/>
        <end position="22"/>
    </location>
</feature>
<keyword evidence="1" id="KW-0812">Transmembrane</keyword>
<keyword evidence="1" id="KW-0472">Membrane</keyword>
<dbReference type="Proteomes" id="UP000008744">
    <property type="component" value="Unassembled WGS sequence"/>
</dbReference>
<keyword evidence="3" id="KW-1185">Reference proteome</keyword>
<dbReference type="EMBL" id="CH479195">
    <property type="protein sequence ID" value="EDW27367.1"/>
    <property type="molecule type" value="Genomic_DNA"/>
</dbReference>
<gene>
    <name evidence="2" type="primary">Dper\GL21067</name>
    <name evidence="2" type="ORF">Dper_GL21067</name>
</gene>
<evidence type="ECO:0000313" key="3">
    <source>
        <dbReference type="Proteomes" id="UP000008744"/>
    </source>
</evidence>
<dbReference type="OMA" id="THYSHTD"/>
<evidence type="ECO:0000256" key="1">
    <source>
        <dbReference type="SAM" id="Phobius"/>
    </source>
</evidence>
<accession>B4GX40</accession>
<keyword evidence="1" id="KW-1133">Transmembrane helix</keyword>
<dbReference type="AlphaFoldDB" id="B4GX40"/>
<organism evidence="3">
    <name type="scientific">Drosophila persimilis</name>
    <name type="common">Fruit fly</name>
    <dbReference type="NCBI Taxonomy" id="7234"/>
    <lineage>
        <taxon>Eukaryota</taxon>
        <taxon>Metazoa</taxon>
        <taxon>Ecdysozoa</taxon>
        <taxon>Arthropoda</taxon>
        <taxon>Hexapoda</taxon>
        <taxon>Insecta</taxon>
        <taxon>Pterygota</taxon>
        <taxon>Neoptera</taxon>
        <taxon>Endopterygota</taxon>
        <taxon>Diptera</taxon>
        <taxon>Brachycera</taxon>
        <taxon>Muscomorpha</taxon>
        <taxon>Ephydroidea</taxon>
        <taxon>Drosophilidae</taxon>
        <taxon>Drosophila</taxon>
        <taxon>Sophophora</taxon>
    </lineage>
</organism>
<sequence length="128" mass="14594">MELCRLYLWFSVISLTLLNMALELNANTISMQSAVTEELSHESSSNEELNEETTEELLTHYSHTDIYEEKHLLLDENSKKVNGTFVDTSPRIRMSISAIAALISLSVGVAIFAGYLRYKYNHRTSYNL</sequence>
<name>B4GX40_DROPE</name>
<feature type="transmembrane region" description="Helical" evidence="1">
    <location>
        <begin position="98"/>
        <end position="118"/>
    </location>
</feature>
<proteinExistence type="predicted"/>
<evidence type="ECO:0000313" key="2">
    <source>
        <dbReference type="EMBL" id="EDW27367.1"/>
    </source>
</evidence>